<feature type="chain" id="PRO_5020997968" evidence="4">
    <location>
        <begin position="18"/>
        <end position="293"/>
    </location>
</feature>
<dbReference type="SUPFAM" id="SSF53850">
    <property type="entry name" value="Periplasmic binding protein-like II"/>
    <property type="match status" value="1"/>
</dbReference>
<dbReference type="InterPro" id="IPR051455">
    <property type="entry name" value="Bact_solute-bind_prot3"/>
</dbReference>
<evidence type="ECO:0000313" key="7">
    <source>
        <dbReference type="EMBL" id="QCP51769.1"/>
    </source>
</evidence>
<evidence type="ECO:0000256" key="4">
    <source>
        <dbReference type="SAM" id="SignalP"/>
    </source>
</evidence>
<evidence type="ECO:0000256" key="3">
    <source>
        <dbReference type="ARBA" id="ARBA00022729"/>
    </source>
</evidence>
<dbReference type="SMART" id="SM00062">
    <property type="entry name" value="PBPb"/>
    <property type="match status" value="1"/>
</dbReference>
<dbReference type="OrthoDB" id="7240770at2"/>
<feature type="signal peptide" evidence="4">
    <location>
        <begin position="1"/>
        <end position="17"/>
    </location>
</feature>
<comment type="similarity">
    <text evidence="1">Belongs to the bacterial solute-binding protein 3 family.</text>
</comment>
<dbReference type="CDD" id="cd13688">
    <property type="entry name" value="PBP2_GltI_DEBP"/>
    <property type="match status" value="1"/>
</dbReference>
<protein>
    <submittedName>
        <fullName evidence="7">Transporter substrate-binding domain-containing protein</fullName>
    </submittedName>
</protein>
<dbReference type="GO" id="GO:0015276">
    <property type="term" value="F:ligand-gated monoatomic ion channel activity"/>
    <property type="evidence" value="ECO:0007669"/>
    <property type="project" value="InterPro"/>
</dbReference>
<evidence type="ECO:0000256" key="1">
    <source>
        <dbReference type="ARBA" id="ARBA00010333"/>
    </source>
</evidence>
<sequence length="293" mass="32509">MPLAGAAAMLLAFAAHADELKGTLRKIHDDNAIALGVHESSVPFAYSDGHDRTVGYSYAIAMEIVGEIKRELNLPGLVVRKVPITPQNRIPLMMNSQIDLECGSTTHTHARDEQVAFSNSFFQYSVRMLVKKQSGIADFRDLAGKPVVTTAGSSDERLLRKLNSDEQLNMRIMSVRDHPEAFDALRTDRALAYVMDEPLLYGNKAEAVRPDDYAIVGTPLRQEVYACMLRKGDAPFKKLVDGVIARLETSGDAQKLYEAWFTQPIPPRGLNLNYSMSDEMKALFAHPNDKALD</sequence>
<keyword evidence="2" id="KW-0813">Transport</keyword>
<reference evidence="7 8" key="1">
    <citation type="submission" date="2019-05" db="EMBL/GenBank/DDBJ databases">
        <title>Burkholderia sp. DHOD12, isolated from subtropical forest soil.</title>
        <authorList>
            <person name="Gao Z.-H."/>
            <person name="Qiu L.-H."/>
        </authorList>
    </citation>
    <scope>NUCLEOTIDE SEQUENCE [LARGE SCALE GENOMIC DNA]</scope>
    <source>
        <strain evidence="7 8">DHOD12</strain>
    </source>
</reference>
<dbReference type="InterPro" id="IPR001638">
    <property type="entry name" value="Solute-binding_3/MltF_N"/>
</dbReference>
<accession>A0A4P8J0J3</accession>
<evidence type="ECO:0000259" key="6">
    <source>
        <dbReference type="SMART" id="SM00079"/>
    </source>
</evidence>
<evidence type="ECO:0000313" key="8">
    <source>
        <dbReference type="Proteomes" id="UP000298656"/>
    </source>
</evidence>
<dbReference type="Gene3D" id="3.40.190.10">
    <property type="entry name" value="Periplasmic binding protein-like II"/>
    <property type="match status" value="2"/>
</dbReference>
<evidence type="ECO:0000259" key="5">
    <source>
        <dbReference type="SMART" id="SM00062"/>
    </source>
</evidence>
<dbReference type="PANTHER" id="PTHR30085:SF2">
    <property type="entry name" value="GLUTAMATE_ASPARTATE IMPORT SOLUTE-BINDING PROTEIN"/>
    <property type="match status" value="1"/>
</dbReference>
<organism evidence="7 8">
    <name type="scientific">Trinickia violacea</name>
    <dbReference type="NCBI Taxonomy" id="2571746"/>
    <lineage>
        <taxon>Bacteria</taxon>
        <taxon>Pseudomonadati</taxon>
        <taxon>Pseudomonadota</taxon>
        <taxon>Betaproteobacteria</taxon>
        <taxon>Burkholderiales</taxon>
        <taxon>Burkholderiaceae</taxon>
        <taxon>Trinickia</taxon>
    </lineage>
</organism>
<gene>
    <name evidence="7" type="ORF">FAZ95_13520</name>
</gene>
<dbReference type="SMART" id="SM00079">
    <property type="entry name" value="PBPe"/>
    <property type="match status" value="1"/>
</dbReference>
<dbReference type="Pfam" id="PF00497">
    <property type="entry name" value="SBP_bac_3"/>
    <property type="match status" value="1"/>
</dbReference>
<dbReference type="Proteomes" id="UP000298656">
    <property type="component" value="Chromosome 1"/>
</dbReference>
<evidence type="ECO:0000256" key="2">
    <source>
        <dbReference type="ARBA" id="ARBA00022448"/>
    </source>
</evidence>
<dbReference type="GO" id="GO:0030288">
    <property type="term" value="C:outer membrane-bounded periplasmic space"/>
    <property type="evidence" value="ECO:0007669"/>
    <property type="project" value="TreeGrafter"/>
</dbReference>
<keyword evidence="3 4" id="KW-0732">Signal</keyword>
<dbReference type="InterPro" id="IPR001320">
    <property type="entry name" value="Iontro_rcpt_C"/>
</dbReference>
<name>A0A4P8J0J3_9BURK</name>
<dbReference type="GO" id="GO:0006865">
    <property type="term" value="P:amino acid transport"/>
    <property type="evidence" value="ECO:0007669"/>
    <property type="project" value="TreeGrafter"/>
</dbReference>
<dbReference type="GO" id="GO:0005576">
    <property type="term" value="C:extracellular region"/>
    <property type="evidence" value="ECO:0007669"/>
    <property type="project" value="TreeGrafter"/>
</dbReference>
<dbReference type="EMBL" id="CP040077">
    <property type="protein sequence ID" value="QCP51769.1"/>
    <property type="molecule type" value="Genomic_DNA"/>
</dbReference>
<keyword evidence="8" id="KW-1185">Reference proteome</keyword>
<proteinExistence type="inferred from homology"/>
<feature type="domain" description="Ionotropic glutamate receptor C-terminal" evidence="6">
    <location>
        <begin position="34"/>
        <end position="263"/>
    </location>
</feature>
<dbReference type="PANTHER" id="PTHR30085">
    <property type="entry name" value="AMINO ACID ABC TRANSPORTER PERMEASE"/>
    <property type="match status" value="1"/>
</dbReference>
<dbReference type="GO" id="GO:0016020">
    <property type="term" value="C:membrane"/>
    <property type="evidence" value="ECO:0007669"/>
    <property type="project" value="InterPro"/>
</dbReference>
<dbReference type="AlphaFoldDB" id="A0A4P8J0J3"/>
<dbReference type="KEGG" id="tvl:FAZ95_13520"/>
<feature type="domain" description="Solute-binding protein family 3/N-terminal" evidence="5">
    <location>
        <begin position="32"/>
        <end position="264"/>
    </location>
</feature>